<name>A0A9N8EZG4_9STRA</name>
<gene>
    <name evidence="1" type="ORF">SEMRO_2672_G334330.1</name>
</gene>
<dbReference type="Gene3D" id="3.40.50.300">
    <property type="entry name" value="P-loop containing nucleotide triphosphate hydrolases"/>
    <property type="match status" value="1"/>
</dbReference>
<dbReference type="InterPro" id="IPR027417">
    <property type="entry name" value="P-loop_NTPase"/>
</dbReference>
<organism evidence="1 2">
    <name type="scientific">Seminavis robusta</name>
    <dbReference type="NCBI Taxonomy" id="568900"/>
    <lineage>
        <taxon>Eukaryota</taxon>
        <taxon>Sar</taxon>
        <taxon>Stramenopiles</taxon>
        <taxon>Ochrophyta</taxon>
        <taxon>Bacillariophyta</taxon>
        <taxon>Bacillariophyceae</taxon>
        <taxon>Bacillariophycidae</taxon>
        <taxon>Naviculales</taxon>
        <taxon>Naviculaceae</taxon>
        <taxon>Seminavis</taxon>
    </lineage>
</organism>
<proteinExistence type="predicted"/>
<dbReference type="EMBL" id="CAICTM010002670">
    <property type="protein sequence ID" value="CAB9529922.1"/>
    <property type="molecule type" value="Genomic_DNA"/>
</dbReference>
<dbReference type="AlphaFoldDB" id="A0A9N8EZG4"/>
<sequence>MTSLKCRLPRNQVTKETIHNCLMETFGTADPAMQPLALQTVYYAHMNSIPPKEMEPATSWLLALRNPVDRVISAYQYSHPANCRDQELLPNSTKACTNHFLLKATATTRKKGRNQLRNERRQLAKFFVNCFPQSDMELFVQSALSFSKDHNDDDCARLARDYIIGEGFLFPIPHLRYNYHHYQSKVFDVYKGKEWFGIRTEHLATDFTQLNLQLGGKKVGATTDQLQGEPQGKQLKLTHGSEQFRSSSKLSVQSYHRLCCLLEDELSIYRDLIHRVWNLDHTEKDATIHALAEKCGMLLNNDPKNAPGNWNWLVLTEIWNTWKNTTCPTLAG</sequence>
<reference evidence="1" key="1">
    <citation type="submission" date="2020-06" db="EMBL/GenBank/DDBJ databases">
        <authorList>
            <consortium name="Plant Systems Biology data submission"/>
        </authorList>
    </citation>
    <scope>NUCLEOTIDE SEQUENCE</scope>
    <source>
        <strain evidence="1">D6</strain>
    </source>
</reference>
<comment type="caution">
    <text evidence="1">The sequence shown here is derived from an EMBL/GenBank/DDBJ whole genome shotgun (WGS) entry which is preliminary data.</text>
</comment>
<evidence type="ECO:0000313" key="2">
    <source>
        <dbReference type="Proteomes" id="UP001153069"/>
    </source>
</evidence>
<keyword evidence="2" id="KW-1185">Reference proteome</keyword>
<accession>A0A9N8EZG4</accession>
<dbReference type="Proteomes" id="UP001153069">
    <property type="component" value="Unassembled WGS sequence"/>
</dbReference>
<evidence type="ECO:0000313" key="1">
    <source>
        <dbReference type="EMBL" id="CAB9529922.1"/>
    </source>
</evidence>
<protein>
    <submittedName>
        <fullName evidence="1">Uncharacterized protein</fullName>
    </submittedName>
</protein>